<proteinExistence type="inferred from homology"/>
<dbReference type="PANTHER" id="PTHR30618:SF0">
    <property type="entry name" value="PURINE-URACIL PERMEASE NCS1"/>
    <property type="match status" value="1"/>
</dbReference>
<feature type="transmembrane region" description="Helical" evidence="7">
    <location>
        <begin position="130"/>
        <end position="152"/>
    </location>
</feature>
<dbReference type="Gene3D" id="1.10.4160.10">
    <property type="entry name" value="Hydantoin permease"/>
    <property type="match status" value="1"/>
</dbReference>
<dbReference type="EMBL" id="AMGY01000011">
    <property type="protein sequence ID" value="EXJ76968.1"/>
    <property type="molecule type" value="Genomic_DNA"/>
</dbReference>
<dbReference type="InterPro" id="IPR012681">
    <property type="entry name" value="NCS1"/>
</dbReference>
<feature type="transmembrane region" description="Helical" evidence="7">
    <location>
        <begin position="213"/>
        <end position="235"/>
    </location>
</feature>
<name>W9X9T0_9EURO</name>
<feature type="transmembrane region" description="Helical" evidence="7">
    <location>
        <begin position="256"/>
        <end position="278"/>
    </location>
</feature>
<keyword evidence="3 7" id="KW-0812">Transmembrane</keyword>
<dbReference type="RefSeq" id="XP_007738406.1">
    <property type="nucleotide sequence ID" value="XM_007740216.1"/>
</dbReference>
<dbReference type="HOGENOM" id="CLU_021555_4_1_1"/>
<feature type="region of interest" description="Disordered" evidence="6">
    <location>
        <begin position="16"/>
        <end position="35"/>
    </location>
</feature>
<evidence type="ECO:0000256" key="3">
    <source>
        <dbReference type="ARBA" id="ARBA00022692"/>
    </source>
</evidence>
<feature type="transmembrane region" description="Helical" evidence="7">
    <location>
        <begin position="406"/>
        <end position="430"/>
    </location>
</feature>
<dbReference type="PANTHER" id="PTHR30618">
    <property type="entry name" value="NCS1 FAMILY PURINE/PYRIMIDINE TRANSPORTER"/>
    <property type="match status" value="1"/>
</dbReference>
<dbReference type="NCBIfam" id="TIGR00800">
    <property type="entry name" value="ncs1"/>
    <property type="match status" value="1"/>
</dbReference>
<feature type="transmembrane region" description="Helical" evidence="7">
    <location>
        <begin position="97"/>
        <end position="118"/>
    </location>
</feature>
<dbReference type="GeneID" id="19174206"/>
<comment type="subcellular location">
    <subcellularLocation>
        <location evidence="1">Membrane</location>
        <topology evidence="1">Multi-pass membrane protein</topology>
    </subcellularLocation>
</comment>
<sequence>MSRIIHRKLQSVKERVKEEVDQKSKPSGWVLPKEPSSFGDDTWTNKDLDVTPVERRTWTSLTILGFWISDAMSAQTWEAPSSVLSVGLTWREAVYSIIIGQLVAAIPVVLNGAMGASLHVPFPIAARSSFGFYLSRFAVVVRMVSALFWHAIQTYTGSTAMTQCIRAIWPSYLNIPNHIPSSVGITTQQMVSHLIFWSVQFPFLLTPPHKLKWFFTFKSVVVTVSSVAMVITMTVKAHGAGDIWDQGSTVRGSTKSWLILHCLSSTMGGWSTLGTNIADFTRYMKTDKGVYWQALFLPGISLVLGLFGIICTSAAKVVYGEYIWDPVSLIALWDGPSGRCGAFFVGLSWVVAQIGTNLSANVISCANDMASLCPKYINIRRGAIIVTITGSWIMVPWKIVHSAESLLTFMGGMAVFLVPVASILAADFWITKRRHIDVPALYQRHGRYRYNQAGTNWRAVAAFLVAVTPNLPGLAHAVNPKLHIGGAKYIYDVFYFWGLFSAFVSYSLLSALLPARETLLSASVLGDVAALDGVEGEEMQDPTAFEEALKGKANVEAEAVAV</sequence>
<dbReference type="Proteomes" id="UP000019478">
    <property type="component" value="Unassembled WGS sequence"/>
</dbReference>
<feature type="transmembrane region" description="Helical" evidence="7">
    <location>
        <begin position="494"/>
        <end position="513"/>
    </location>
</feature>
<gene>
    <name evidence="8" type="ORF">A1O3_10125</name>
</gene>
<keyword evidence="5 7" id="KW-0472">Membrane</keyword>
<evidence type="ECO:0000256" key="5">
    <source>
        <dbReference type="ARBA" id="ARBA00023136"/>
    </source>
</evidence>
<comment type="similarity">
    <text evidence="2">Belongs to the purine-cytosine permease (2.A.39) family.</text>
</comment>
<accession>W9X9T0</accession>
<dbReference type="Pfam" id="PF02133">
    <property type="entry name" value="Transp_cyt_pur"/>
    <property type="match status" value="1"/>
</dbReference>
<dbReference type="InterPro" id="IPR045225">
    <property type="entry name" value="Uracil/uridine/allantoin_perm"/>
</dbReference>
<evidence type="ECO:0000256" key="6">
    <source>
        <dbReference type="SAM" id="MobiDB-lite"/>
    </source>
</evidence>
<feature type="transmembrane region" description="Helical" evidence="7">
    <location>
        <begin position="382"/>
        <end position="400"/>
    </location>
</feature>
<reference evidence="8 9" key="1">
    <citation type="submission" date="2013-03" db="EMBL/GenBank/DDBJ databases">
        <title>The Genome Sequence of Capronia epimyces CBS 606.96.</title>
        <authorList>
            <consortium name="The Broad Institute Genomics Platform"/>
            <person name="Cuomo C."/>
            <person name="de Hoog S."/>
            <person name="Gorbushina A."/>
            <person name="Walker B."/>
            <person name="Young S.K."/>
            <person name="Zeng Q."/>
            <person name="Gargeya S."/>
            <person name="Fitzgerald M."/>
            <person name="Haas B."/>
            <person name="Abouelleil A."/>
            <person name="Allen A.W."/>
            <person name="Alvarado L."/>
            <person name="Arachchi H.M."/>
            <person name="Berlin A.M."/>
            <person name="Chapman S.B."/>
            <person name="Gainer-Dewar J."/>
            <person name="Goldberg J."/>
            <person name="Griggs A."/>
            <person name="Gujja S."/>
            <person name="Hansen M."/>
            <person name="Howarth C."/>
            <person name="Imamovic A."/>
            <person name="Ireland A."/>
            <person name="Larimer J."/>
            <person name="McCowan C."/>
            <person name="Murphy C."/>
            <person name="Pearson M."/>
            <person name="Poon T.W."/>
            <person name="Priest M."/>
            <person name="Roberts A."/>
            <person name="Saif S."/>
            <person name="Shea T."/>
            <person name="Sisk P."/>
            <person name="Sykes S."/>
            <person name="Wortman J."/>
            <person name="Nusbaum C."/>
            <person name="Birren B."/>
        </authorList>
    </citation>
    <scope>NUCLEOTIDE SEQUENCE [LARGE SCALE GENOMIC DNA]</scope>
    <source>
        <strain evidence="8 9">CBS 606.96</strain>
    </source>
</reference>
<dbReference type="CDD" id="cd11482">
    <property type="entry name" value="SLC-NCS1sbd_NRT1-like"/>
    <property type="match status" value="1"/>
</dbReference>
<keyword evidence="9" id="KW-1185">Reference proteome</keyword>
<evidence type="ECO:0008006" key="10">
    <source>
        <dbReference type="Google" id="ProtNLM"/>
    </source>
</evidence>
<dbReference type="OrthoDB" id="2018619at2759"/>
<dbReference type="AlphaFoldDB" id="W9X9T0"/>
<organism evidence="8 9">
    <name type="scientific">Capronia epimyces CBS 606.96</name>
    <dbReference type="NCBI Taxonomy" id="1182542"/>
    <lineage>
        <taxon>Eukaryota</taxon>
        <taxon>Fungi</taxon>
        <taxon>Dikarya</taxon>
        <taxon>Ascomycota</taxon>
        <taxon>Pezizomycotina</taxon>
        <taxon>Eurotiomycetes</taxon>
        <taxon>Chaetothyriomycetidae</taxon>
        <taxon>Chaetothyriales</taxon>
        <taxon>Herpotrichiellaceae</taxon>
        <taxon>Capronia</taxon>
    </lineage>
</organism>
<evidence type="ECO:0000313" key="9">
    <source>
        <dbReference type="Proteomes" id="UP000019478"/>
    </source>
</evidence>
<evidence type="ECO:0000256" key="4">
    <source>
        <dbReference type="ARBA" id="ARBA00022989"/>
    </source>
</evidence>
<feature type="transmembrane region" description="Helical" evidence="7">
    <location>
        <begin position="457"/>
        <end position="474"/>
    </location>
</feature>
<evidence type="ECO:0000256" key="7">
    <source>
        <dbReference type="SAM" id="Phobius"/>
    </source>
</evidence>
<dbReference type="GO" id="GO:0015205">
    <property type="term" value="F:nucleobase transmembrane transporter activity"/>
    <property type="evidence" value="ECO:0007669"/>
    <property type="project" value="TreeGrafter"/>
</dbReference>
<evidence type="ECO:0000313" key="8">
    <source>
        <dbReference type="EMBL" id="EXJ76968.1"/>
    </source>
</evidence>
<feature type="transmembrane region" description="Helical" evidence="7">
    <location>
        <begin position="290"/>
        <end position="311"/>
    </location>
</feature>
<dbReference type="InterPro" id="IPR001248">
    <property type="entry name" value="Pur-cyt_permease"/>
</dbReference>
<dbReference type="FunFam" id="1.10.4160.10:FF:000001">
    <property type="entry name" value="Uracil permease, putative"/>
    <property type="match status" value="1"/>
</dbReference>
<protein>
    <recommendedName>
        <fullName evidence="10">NCS1 family nucleobase:cation symporter-1</fullName>
    </recommendedName>
</protein>
<evidence type="ECO:0000256" key="1">
    <source>
        <dbReference type="ARBA" id="ARBA00004141"/>
    </source>
</evidence>
<comment type="caution">
    <text evidence="8">The sequence shown here is derived from an EMBL/GenBank/DDBJ whole genome shotgun (WGS) entry which is preliminary data.</text>
</comment>
<dbReference type="eggNOG" id="KOG2466">
    <property type="taxonomic scope" value="Eukaryota"/>
</dbReference>
<dbReference type="GO" id="GO:0005886">
    <property type="term" value="C:plasma membrane"/>
    <property type="evidence" value="ECO:0007669"/>
    <property type="project" value="TreeGrafter"/>
</dbReference>
<evidence type="ECO:0000256" key="2">
    <source>
        <dbReference type="ARBA" id="ARBA00008974"/>
    </source>
</evidence>
<keyword evidence="4 7" id="KW-1133">Transmembrane helix</keyword>